<evidence type="ECO:0000313" key="2">
    <source>
        <dbReference type="Proteomes" id="UP000189545"/>
    </source>
</evidence>
<dbReference type="KEGG" id="spsw:Sps_01527"/>
<dbReference type="EMBL" id="CP014782">
    <property type="protein sequence ID" value="AQS36693.1"/>
    <property type="molecule type" value="Genomic_DNA"/>
</dbReference>
<reference evidence="1 2" key="1">
    <citation type="submission" date="2016-03" db="EMBL/GenBank/DDBJ databases">
        <title>Complete genome sequence of Shewanella psychrophila WP2, a deep sea bacterium isolated from west Pacific sediment.</title>
        <authorList>
            <person name="Xu G."/>
            <person name="Jian H."/>
        </authorList>
    </citation>
    <scope>NUCLEOTIDE SEQUENCE [LARGE SCALE GENOMIC DNA]</scope>
    <source>
        <strain evidence="1 2">WP2</strain>
    </source>
</reference>
<organism evidence="1 2">
    <name type="scientific">Shewanella psychrophila</name>
    <dbReference type="NCBI Taxonomy" id="225848"/>
    <lineage>
        <taxon>Bacteria</taxon>
        <taxon>Pseudomonadati</taxon>
        <taxon>Pseudomonadota</taxon>
        <taxon>Gammaproteobacteria</taxon>
        <taxon>Alteromonadales</taxon>
        <taxon>Shewanellaceae</taxon>
        <taxon>Shewanella</taxon>
    </lineage>
</organism>
<keyword evidence="2" id="KW-1185">Reference proteome</keyword>
<evidence type="ECO:0000313" key="1">
    <source>
        <dbReference type="EMBL" id="AQS36693.1"/>
    </source>
</evidence>
<protein>
    <submittedName>
        <fullName evidence="1">Dicarboxylate transport</fullName>
    </submittedName>
</protein>
<dbReference type="InterPro" id="IPR021730">
    <property type="entry name" value="YdbH"/>
</dbReference>
<dbReference type="Pfam" id="PF11739">
    <property type="entry name" value="YdbH-like"/>
    <property type="match status" value="2"/>
</dbReference>
<dbReference type="Proteomes" id="UP000189545">
    <property type="component" value="Chromosome"/>
</dbReference>
<name>A0A1S6HMF1_9GAMM</name>
<dbReference type="AlphaFoldDB" id="A0A1S6HMF1"/>
<gene>
    <name evidence="1" type="ORF">Sps_01527</name>
</gene>
<sequence>MLTVLSNMLSRLSQTKRLMLALTFTLLTLAVILVNSYERVLMSIANHYLAEYDSQITQLSIRPTSTHHWLFPELKLTVHDSDINIEGLALTLDTNMSLFSLYSQPLSASQVMNLIEVISVKEIHAQLNPGVLTDEGKNVYQQGPTVALDLNELPQIDIGTTSLTLAGISPSALSLTMEYLTLDEEGNLNTAISRKGHGIFQLDARLTENQWRISSRLVFDELYTLLSELAAQELDNSALAPLIALKQESERLGLELSGSLASYATLDLKSAQLTSSHVLKNSSLTLSHFEGLTLAPHSLNTSTKETSEPDSVKFEIAGHLADLTFSLQPFVLEISPSPHQINSLLPLLFNEQHNQGSTPLIKAMLEPRRMTAEGKDKDENPAIEMSLTLNEPLEYSFVSKHISLDHAQFKIRDAMVDAQLSANDLSLQIPTQSQAFEFESKWHFAAAREQALLLSSLIPNEPDSVANKISDSPTNNKLTTDIRLGASSVSLAGKINIGTDTDHESPQLKLSIKPGLEAHITSVELVPSKVKQQSAKETDNHPPIKFELNNLKLVSHDELVITSNEASPMSLDIPNLTLSVGPTHYKQDIPTDLPSGAKALSFDANSLAFSTKGMSHLLIEKQLVDQDLISNKQAAKAYSQLALSAFSLESEDVQFIQSTGSRDSLTVSTAITHLTSLDQLVIKRMSGSADQDKQPLQISVPPLNFDQLDNELAFKPVPSAEKSEYLGKLSGLYLSLEKPSSLLVSGFTAEALSQVLTQNQWHNLLHYKLNGADLTHHYLKNKRKRTEKWLGLYTASLSQSLDWNGVKLDTHESWEFDGLEFVSEHRLQPKMNSAATVESGANSSGLQLTGKLNLATSLGNILSLVSHNYSLPTSLFITGDARLQAQYELNKNDNSTQMNINFTPELTSLSGSINELPFEEADVHAHCHYQLEQFSQSSAPESKGASISTLACPDIQFSADAFNPGVLITDIKAEADFSITHDDKLAAKNIKDAITESITEQQNTQIQGAAKNEVSIIPDTLSAASIQMNASGDLLGGQLLLPEFNLRLHDKSHGYLLLQGLELEQLLAIQPQVGLYADGIFDGVLPVDLVHGKIAVSGGQLAARAPGGLISVSGNPAVEQMRLSQPYLDFAFSTMEHLEYSELASTFDMQPSGDAQLKVSVKGKAKGIERPIHLNYSQEENMLQLLKSLQIGDKLQTQIEQSMN</sequence>
<accession>A0A1S6HMF1</accession>
<dbReference type="STRING" id="225848.Sps_01527"/>
<proteinExistence type="predicted"/>